<feature type="non-terminal residue" evidence="1">
    <location>
        <position position="466"/>
    </location>
</feature>
<reference evidence="1" key="1">
    <citation type="journal article" date="2015" name="Nature">
        <title>Complex archaea that bridge the gap between prokaryotes and eukaryotes.</title>
        <authorList>
            <person name="Spang A."/>
            <person name="Saw J.H."/>
            <person name="Jorgensen S.L."/>
            <person name="Zaremba-Niedzwiedzka K."/>
            <person name="Martijn J."/>
            <person name="Lind A.E."/>
            <person name="van Eijk R."/>
            <person name="Schleper C."/>
            <person name="Guy L."/>
            <person name="Ettema T.J."/>
        </authorList>
    </citation>
    <scope>NUCLEOTIDE SEQUENCE</scope>
</reference>
<name>A0A0F9H6Q0_9ZZZZ</name>
<dbReference type="EMBL" id="LAZR01023793">
    <property type="protein sequence ID" value="KKL77290.1"/>
    <property type="molecule type" value="Genomic_DNA"/>
</dbReference>
<accession>A0A0F9H6Q0</accession>
<evidence type="ECO:0000313" key="1">
    <source>
        <dbReference type="EMBL" id="KKL77290.1"/>
    </source>
</evidence>
<dbReference type="AlphaFoldDB" id="A0A0F9H6Q0"/>
<protein>
    <submittedName>
        <fullName evidence="1">Uncharacterized protein</fullName>
    </submittedName>
</protein>
<organism evidence="1">
    <name type="scientific">marine sediment metagenome</name>
    <dbReference type="NCBI Taxonomy" id="412755"/>
    <lineage>
        <taxon>unclassified sequences</taxon>
        <taxon>metagenomes</taxon>
        <taxon>ecological metagenomes</taxon>
    </lineage>
</organism>
<dbReference type="InterPro" id="IPR011990">
    <property type="entry name" value="TPR-like_helical_dom_sf"/>
</dbReference>
<dbReference type="Gene3D" id="1.25.40.10">
    <property type="entry name" value="Tetratricopeptide repeat domain"/>
    <property type="match status" value="1"/>
</dbReference>
<dbReference type="SUPFAM" id="SSF48452">
    <property type="entry name" value="TPR-like"/>
    <property type="match status" value="1"/>
</dbReference>
<dbReference type="Pfam" id="PF13432">
    <property type="entry name" value="TPR_16"/>
    <property type="match status" value="1"/>
</dbReference>
<dbReference type="InterPro" id="IPR009003">
    <property type="entry name" value="Peptidase_S1_PA"/>
</dbReference>
<comment type="caution">
    <text evidence="1">The sequence shown here is derived from an EMBL/GenBank/DDBJ whole genome shotgun (WGS) entry which is preliminary data.</text>
</comment>
<dbReference type="PANTHER" id="PTHR43019:SF23">
    <property type="entry name" value="PROTEASE DO-LIKE 5, CHLOROPLASTIC"/>
    <property type="match status" value="1"/>
</dbReference>
<proteinExistence type="predicted"/>
<sequence length="466" mass="50952">MTHAKRILAAVLLGAIPAIAETPEAIFKRISPAIVALRDAEGSASGVMINRYGMVLTNYSTVNTPLPIEVVAEVVQGGKRRTMTFKKTRVLGVHPTANLALIQIVKPGPVRFIAAAIDTRPVKLGEKVYVIGQAVFAGEKGLDRSIEHGQVIATGQRVAKATYAVCSAVITFDSSGGAVCDESGKVIGIAAFGLGKKQEAGFFVSLEGYRQGDLVFPARRAVDKERAANLANLGRHWERFSGSSPDSPGQQRAFFYYRLALAADPGDPQLYFTVATMYEQMRRPDIAQPYVAKALELRKDFPEARFLLGDILLKANRLDEAAAEFRKGLATARQDILARRGMARCAYGGALVAGRQKRSAEAAYLARWSDSLVPTDRFTYHTEAVGLFDRGSKDISDEQFAYVTQARKFSLRDMARYLRMLRNFTRPGPTKAALALHNQTVAQLAKRMLASAPRPLPLRKRLPDAP</sequence>
<dbReference type="PANTHER" id="PTHR43019">
    <property type="entry name" value="SERINE ENDOPROTEASE DEGS"/>
    <property type="match status" value="1"/>
</dbReference>
<gene>
    <name evidence="1" type="ORF">LCGC14_2036380</name>
</gene>
<dbReference type="SMART" id="SM00028">
    <property type="entry name" value="TPR"/>
    <property type="match status" value="2"/>
</dbReference>
<dbReference type="Pfam" id="PF13365">
    <property type="entry name" value="Trypsin_2"/>
    <property type="match status" value="1"/>
</dbReference>
<dbReference type="Gene3D" id="2.40.10.120">
    <property type="match status" value="1"/>
</dbReference>
<dbReference type="SUPFAM" id="SSF50494">
    <property type="entry name" value="Trypsin-like serine proteases"/>
    <property type="match status" value="1"/>
</dbReference>
<dbReference type="InterPro" id="IPR019734">
    <property type="entry name" value="TPR_rpt"/>
</dbReference>